<dbReference type="GO" id="GO:0005886">
    <property type="term" value="C:plasma membrane"/>
    <property type="evidence" value="ECO:0007669"/>
    <property type="project" value="TreeGrafter"/>
</dbReference>
<dbReference type="CDD" id="cd06259">
    <property type="entry name" value="YdcF-like"/>
    <property type="match status" value="1"/>
</dbReference>
<keyword evidence="3" id="KW-1185">Reference proteome</keyword>
<dbReference type="InterPro" id="IPR003848">
    <property type="entry name" value="DUF218"/>
</dbReference>
<reference evidence="2 3" key="1">
    <citation type="journal article" date="2021" name="Sci. Rep.">
        <title>The distribution of antibiotic resistance genes in chicken gut microbiota commensals.</title>
        <authorList>
            <person name="Juricova H."/>
            <person name="Matiasovicova J."/>
            <person name="Kubasova T."/>
            <person name="Cejkova D."/>
            <person name="Rychlik I."/>
        </authorList>
    </citation>
    <scope>NUCLEOTIDE SEQUENCE [LARGE SCALE GENOMIC DNA]</scope>
    <source>
        <strain evidence="2 3">An421</strain>
    </source>
</reference>
<evidence type="ECO:0000313" key="3">
    <source>
        <dbReference type="Proteomes" id="UP000698924"/>
    </source>
</evidence>
<dbReference type="Pfam" id="PF02698">
    <property type="entry name" value="DUF218"/>
    <property type="match status" value="1"/>
</dbReference>
<dbReference type="PANTHER" id="PTHR30336:SF6">
    <property type="entry name" value="INTEGRAL MEMBRANE PROTEIN"/>
    <property type="match status" value="1"/>
</dbReference>
<gene>
    <name evidence="2" type="ORF">H6D15_13195</name>
</gene>
<dbReference type="RefSeq" id="WP_204972981.1">
    <property type="nucleotide sequence ID" value="NZ_JAAZTS010000028.1"/>
</dbReference>
<protein>
    <submittedName>
        <fullName evidence="2">YdcF family protein</fullName>
    </submittedName>
</protein>
<proteinExistence type="predicted"/>
<name>A0AA40ZX85_9BACT</name>
<evidence type="ECO:0000313" key="2">
    <source>
        <dbReference type="EMBL" id="MBM6858545.1"/>
    </source>
</evidence>
<dbReference type="InterPro" id="IPR051599">
    <property type="entry name" value="Cell_Envelope_Assoc"/>
</dbReference>
<comment type="caution">
    <text evidence="2">The sequence shown here is derived from an EMBL/GenBank/DDBJ whole genome shotgun (WGS) entry which is preliminary data.</text>
</comment>
<evidence type="ECO:0000259" key="1">
    <source>
        <dbReference type="Pfam" id="PF02698"/>
    </source>
</evidence>
<dbReference type="AlphaFoldDB" id="A0AA40ZX85"/>
<dbReference type="EMBL" id="JACJMO010000029">
    <property type="protein sequence ID" value="MBM6858545.1"/>
    <property type="molecule type" value="Genomic_DNA"/>
</dbReference>
<sequence length="185" mass="21220">MIIAIVCCHCIIMFSAKNRCYDNLSDLPFHEYGLLLGTSPVTPQGEHNYYFDTRIQATAELYHHGKIRRIIASGGNYIDQGGCNELTAMRDSLIAYNIPDSAIILDYQGTRTLYSILQAKRICDPTNITIISQKYHNERAIYLARHYGLEAVAYNAKTPDIWNKRLKNELREYLARVKVFIDLIN</sequence>
<dbReference type="Proteomes" id="UP000698924">
    <property type="component" value="Unassembled WGS sequence"/>
</dbReference>
<feature type="domain" description="DUF218" evidence="1">
    <location>
        <begin position="49"/>
        <end position="174"/>
    </location>
</feature>
<accession>A0AA40ZX85</accession>
<organism evidence="2 3">
    <name type="scientific">Caecibacteroides pullorum</name>
    <dbReference type="NCBI Taxonomy" id="2725562"/>
    <lineage>
        <taxon>Bacteria</taxon>
        <taxon>Pseudomonadati</taxon>
        <taxon>Bacteroidota</taxon>
        <taxon>Bacteroidia</taxon>
        <taxon>Bacteroidales</taxon>
        <taxon>Bacteroidaceae</taxon>
        <taxon>Caecibacteroides</taxon>
    </lineage>
</organism>
<dbReference type="PANTHER" id="PTHR30336">
    <property type="entry name" value="INNER MEMBRANE PROTEIN, PROBABLE PERMEASE"/>
    <property type="match status" value="1"/>
</dbReference>